<dbReference type="PROSITE" id="PS50109">
    <property type="entry name" value="HIS_KIN"/>
    <property type="match status" value="1"/>
</dbReference>
<comment type="caution">
    <text evidence="13">The sequence shown here is derived from an EMBL/GenBank/DDBJ whole genome shotgun (WGS) entry which is preliminary data.</text>
</comment>
<evidence type="ECO:0000313" key="13">
    <source>
        <dbReference type="EMBL" id="TFE85818.1"/>
    </source>
</evidence>
<dbReference type="InterPro" id="IPR033424">
    <property type="entry name" value="MASE4"/>
</dbReference>
<dbReference type="GO" id="GO:0005524">
    <property type="term" value="F:ATP binding"/>
    <property type="evidence" value="ECO:0007669"/>
    <property type="project" value="UniProtKB-KW"/>
</dbReference>
<dbReference type="Pfam" id="PF02518">
    <property type="entry name" value="HATPase_c"/>
    <property type="match status" value="1"/>
</dbReference>
<keyword evidence="6" id="KW-0547">Nucleotide-binding</keyword>
<dbReference type="Gene3D" id="1.10.287.130">
    <property type="match status" value="1"/>
</dbReference>
<evidence type="ECO:0000313" key="14">
    <source>
        <dbReference type="Proteomes" id="UP000298246"/>
    </source>
</evidence>
<feature type="transmembrane region" description="Helical" evidence="11">
    <location>
        <begin position="163"/>
        <end position="181"/>
    </location>
</feature>
<dbReference type="FunFam" id="3.30.565.10:FF:000006">
    <property type="entry name" value="Sensor histidine kinase WalK"/>
    <property type="match status" value="1"/>
</dbReference>
<evidence type="ECO:0000256" key="3">
    <source>
        <dbReference type="ARBA" id="ARBA00012438"/>
    </source>
</evidence>
<feature type="transmembrane region" description="Helical" evidence="11">
    <location>
        <begin position="201"/>
        <end position="223"/>
    </location>
</feature>
<evidence type="ECO:0000256" key="4">
    <source>
        <dbReference type="ARBA" id="ARBA00022553"/>
    </source>
</evidence>
<accession>A0A4Y8PY23</accession>
<keyword evidence="14" id="KW-1185">Reference proteome</keyword>
<evidence type="ECO:0000256" key="8">
    <source>
        <dbReference type="ARBA" id="ARBA00022840"/>
    </source>
</evidence>
<organism evidence="13 14">
    <name type="scientific">Paenibacillus athensensis</name>
    <dbReference type="NCBI Taxonomy" id="1967502"/>
    <lineage>
        <taxon>Bacteria</taxon>
        <taxon>Bacillati</taxon>
        <taxon>Bacillota</taxon>
        <taxon>Bacilli</taxon>
        <taxon>Bacillales</taxon>
        <taxon>Paenibacillaceae</taxon>
        <taxon>Paenibacillus</taxon>
    </lineage>
</organism>
<feature type="transmembrane region" description="Helical" evidence="11">
    <location>
        <begin position="26"/>
        <end position="47"/>
    </location>
</feature>
<dbReference type="InterPro" id="IPR003661">
    <property type="entry name" value="HisK_dim/P_dom"/>
</dbReference>
<dbReference type="InterPro" id="IPR035965">
    <property type="entry name" value="PAS-like_dom_sf"/>
</dbReference>
<dbReference type="GO" id="GO:0005886">
    <property type="term" value="C:plasma membrane"/>
    <property type="evidence" value="ECO:0007669"/>
    <property type="project" value="UniProtKB-SubCell"/>
</dbReference>
<dbReference type="CDD" id="cd00082">
    <property type="entry name" value="HisKA"/>
    <property type="match status" value="1"/>
</dbReference>
<feature type="transmembrane region" description="Helical" evidence="11">
    <location>
        <begin position="230"/>
        <end position="251"/>
    </location>
</feature>
<feature type="domain" description="Histidine kinase" evidence="12">
    <location>
        <begin position="451"/>
        <end position="666"/>
    </location>
</feature>
<keyword evidence="9" id="KW-0902">Two-component regulatory system</keyword>
<dbReference type="SUPFAM" id="SSF55785">
    <property type="entry name" value="PYP-like sensor domain (PAS domain)"/>
    <property type="match status" value="1"/>
</dbReference>
<dbReference type="PRINTS" id="PR00344">
    <property type="entry name" value="BCTRLSENSOR"/>
</dbReference>
<dbReference type="InterPro" id="IPR036890">
    <property type="entry name" value="HATPase_C_sf"/>
</dbReference>
<dbReference type="CDD" id="cd00075">
    <property type="entry name" value="HATPase"/>
    <property type="match status" value="1"/>
</dbReference>
<dbReference type="EC" id="2.7.13.3" evidence="3"/>
<keyword evidence="5" id="KW-0808">Transferase</keyword>
<dbReference type="SUPFAM" id="SSF55874">
    <property type="entry name" value="ATPase domain of HSP90 chaperone/DNA topoisomerase II/histidine kinase"/>
    <property type="match status" value="1"/>
</dbReference>
<dbReference type="InterPro" id="IPR036097">
    <property type="entry name" value="HisK_dim/P_sf"/>
</dbReference>
<keyword evidence="8" id="KW-0067">ATP-binding</keyword>
<feature type="transmembrane region" description="Helical" evidence="11">
    <location>
        <begin position="53"/>
        <end position="74"/>
    </location>
</feature>
<proteinExistence type="predicted"/>
<evidence type="ECO:0000256" key="1">
    <source>
        <dbReference type="ARBA" id="ARBA00000085"/>
    </source>
</evidence>
<dbReference type="EMBL" id="MYFO01000023">
    <property type="protein sequence ID" value="TFE85818.1"/>
    <property type="molecule type" value="Genomic_DNA"/>
</dbReference>
<protein>
    <recommendedName>
        <fullName evidence="3">histidine kinase</fullName>
        <ecNumber evidence="3">2.7.13.3</ecNumber>
    </recommendedName>
</protein>
<gene>
    <name evidence="13" type="ORF">B5M42_16650</name>
</gene>
<dbReference type="SMART" id="SM00388">
    <property type="entry name" value="HisKA"/>
    <property type="match status" value="1"/>
</dbReference>
<dbReference type="FunFam" id="1.10.287.130:FF:000001">
    <property type="entry name" value="Two-component sensor histidine kinase"/>
    <property type="match status" value="1"/>
</dbReference>
<evidence type="ECO:0000256" key="11">
    <source>
        <dbReference type="SAM" id="Phobius"/>
    </source>
</evidence>
<keyword evidence="7" id="KW-0418">Kinase</keyword>
<evidence type="ECO:0000256" key="6">
    <source>
        <dbReference type="ARBA" id="ARBA00022741"/>
    </source>
</evidence>
<dbReference type="GO" id="GO:0000155">
    <property type="term" value="F:phosphorelay sensor kinase activity"/>
    <property type="evidence" value="ECO:0007669"/>
    <property type="project" value="InterPro"/>
</dbReference>
<comment type="subcellular location">
    <subcellularLocation>
        <location evidence="2">Cell membrane</location>
        <topology evidence="2">Multi-pass membrane protein</topology>
    </subcellularLocation>
</comment>
<keyword evidence="4" id="KW-0597">Phosphoprotein</keyword>
<evidence type="ECO:0000256" key="5">
    <source>
        <dbReference type="ARBA" id="ARBA00022679"/>
    </source>
</evidence>
<dbReference type="Pfam" id="PF08448">
    <property type="entry name" value="PAS_4"/>
    <property type="match status" value="1"/>
</dbReference>
<keyword evidence="11" id="KW-0812">Transmembrane</keyword>
<dbReference type="Pfam" id="PF17158">
    <property type="entry name" value="MASE4"/>
    <property type="match status" value="1"/>
</dbReference>
<dbReference type="PANTHER" id="PTHR43711">
    <property type="entry name" value="TWO-COMPONENT HISTIDINE KINASE"/>
    <property type="match status" value="1"/>
</dbReference>
<dbReference type="InterPro" id="IPR004358">
    <property type="entry name" value="Sig_transdc_His_kin-like_C"/>
</dbReference>
<feature type="transmembrane region" description="Helical" evidence="11">
    <location>
        <begin position="86"/>
        <end position="105"/>
    </location>
</feature>
<keyword evidence="11" id="KW-1133">Transmembrane helix</keyword>
<dbReference type="InterPro" id="IPR050736">
    <property type="entry name" value="Sensor_HK_Regulatory"/>
</dbReference>
<dbReference type="SMART" id="SM00387">
    <property type="entry name" value="HATPase_c"/>
    <property type="match status" value="1"/>
</dbReference>
<name>A0A4Y8PY23_9BACL</name>
<dbReference type="Proteomes" id="UP000298246">
    <property type="component" value="Unassembled WGS sequence"/>
</dbReference>
<comment type="catalytic activity">
    <reaction evidence="1">
        <text>ATP + protein L-histidine = ADP + protein N-phospho-L-histidine.</text>
        <dbReference type="EC" id="2.7.13.3"/>
    </reaction>
</comment>
<keyword evidence="10 11" id="KW-0472">Membrane</keyword>
<feature type="transmembrane region" description="Helical" evidence="11">
    <location>
        <begin position="125"/>
        <end position="143"/>
    </location>
</feature>
<dbReference type="Gene3D" id="3.30.565.10">
    <property type="entry name" value="Histidine kinase-like ATPase, C-terminal domain"/>
    <property type="match status" value="1"/>
</dbReference>
<dbReference type="RefSeq" id="WP_134754813.1">
    <property type="nucleotide sequence ID" value="NZ_MYFO02000002.1"/>
</dbReference>
<sequence>MKVPPVAEAPVNNLLTLEINRSQQKFALAVALILLLISLASLPFASVQLLEVQVFQAAIFSTVICFELITAYVLYSQFRASGTPGLLVLAVYYLYSGCIIVPYLLTFPHLFSETGLFGAGPQSAIWIFCLWHAGLPLAILIYLGVERRHRHTRLRPRTARRAILLSIPAVMLGVSLITAAATQLHDYLPPLVVSGRFTPLFVYGVSTVILLLTIVALISFMAVTRGRTVGTAWLAVALLAALLEISITMYSSHRFSLGWYVAKWNSFVCSNIVLAAMIFEFTKMYMNIAVLYRQVTDSEQRYKHLFSESEDAKRTIAEQSEIIERMLESSREAIVMCDIAGQVVFANQRLEQYFERPLLSGQRFADYCTGMKLLEGGTLSELITAYCEENIPVFSKRISVLTHHEENRYYECYVSPIPGEEEGQFRGHLFGFRDRTDEERMDEIKNEFVSIISHEIRTPMSSIVGFIEILATREVAADKRQRYIETIRKEASRLANLINDFLDLQRMTSGRQEFHFKTLDAVLLLKEIVDQWQGKDDHKARLHAPTRSVYVHGDEDRLKQVFHNLISNAIKYSPGQHQIDIYVETDDAGKVLIKVQDYGLGIPSDALDKLFTRFYRVDNSDRRKIGGTGLGLSIVKEIVEAHHGKVVIDTELGKGSIFIVELVELADNASQL</sequence>
<evidence type="ECO:0000259" key="12">
    <source>
        <dbReference type="PROSITE" id="PS50109"/>
    </source>
</evidence>
<dbReference type="InterPro" id="IPR013656">
    <property type="entry name" value="PAS_4"/>
</dbReference>
<dbReference type="OrthoDB" id="9759607at2"/>
<dbReference type="Pfam" id="PF00512">
    <property type="entry name" value="HisKA"/>
    <property type="match status" value="1"/>
</dbReference>
<evidence type="ECO:0000256" key="10">
    <source>
        <dbReference type="ARBA" id="ARBA00023136"/>
    </source>
</evidence>
<dbReference type="InterPro" id="IPR003594">
    <property type="entry name" value="HATPase_dom"/>
</dbReference>
<evidence type="ECO:0000256" key="2">
    <source>
        <dbReference type="ARBA" id="ARBA00004651"/>
    </source>
</evidence>
<evidence type="ECO:0000256" key="9">
    <source>
        <dbReference type="ARBA" id="ARBA00023012"/>
    </source>
</evidence>
<dbReference type="Gene3D" id="3.30.450.20">
    <property type="entry name" value="PAS domain"/>
    <property type="match status" value="1"/>
</dbReference>
<dbReference type="AlphaFoldDB" id="A0A4Y8PY23"/>
<dbReference type="InterPro" id="IPR005467">
    <property type="entry name" value="His_kinase_dom"/>
</dbReference>
<dbReference type="PANTHER" id="PTHR43711:SF31">
    <property type="entry name" value="HISTIDINE KINASE"/>
    <property type="match status" value="1"/>
</dbReference>
<reference evidence="13 14" key="1">
    <citation type="submission" date="2017-03" db="EMBL/GenBank/DDBJ databases">
        <title>Isolation of Levoglucosan Utilizing Bacteria.</title>
        <authorList>
            <person name="Arya A.S."/>
        </authorList>
    </citation>
    <scope>NUCLEOTIDE SEQUENCE [LARGE SCALE GENOMIC DNA]</scope>
    <source>
        <strain evidence="13 14">MEC069</strain>
    </source>
</reference>
<evidence type="ECO:0000256" key="7">
    <source>
        <dbReference type="ARBA" id="ARBA00022777"/>
    </source>
</evidence>
<dbReference type="SUPFAM" id="SSF47384">
    <property type="entry name" value="Homodimeric domain of signal transducing histidine kinase"/>
    <property type="match status" value="1"/>
</dbReference>